<dbReference type="Proteomes" id="UP000323225">
    <property type="component" value="Unassembled WGS sequence"/>
</dbReference>
<sequence>MMKSFFDGDRIKWIRFLIVFELLYILSEFALNAAILNAGGGLVVTQHGIDNLEKYGRLLSGVGLSLLVFGFLGTKYSFRRRVFNFILTLVVCIPLMHKAQSLLIDDLIVGNATAETKSRAELFVTYKEGLISGDFGLGKEVPINRDNPTSAEELALFSMYSLMMFDSTRTEGLLTQDLNSWVSDIVKIRNSMKTDLLYDGYLQVSKEVDSQWKKYNSGQKTLDPNAQWEKIYSKSSKEYANYKHKRDVEFPEYVETQIRKNNIHDLLYDQYEKAFSNGCGTNCRRKALGKVETIMEQATGSKSNWQKWCDGNKCPGDEKFLAKQAVPLMGGMFSYMSGLNPDINSVSQFMNEPTVAMSIRSELADKGVHLPYGMTMNKTNFIREFNKATGGASGAKTKTQFVDLNEVQSGFKKLLGSAYSGSVPLGLSKSQFERKYVNGNLKSEVRAEVSKLKNSKKDFAPGGSRVEEGNGYLKMIIVPPIALFFSLFFSLFSLARLPLRLLEISQIKNGANWKVKLKQYMTMLDLIVILSYPVLRPNSKFTSSSVIERFELMRGEKLEIQQVLGYKWVLGVEPVIYPIGMKLLNTFDLNNIDHPMYK</sequence>
<evidence type="ECO:0000256" key="1">
    <source>
        <dbReference type="SAM" id="Phobius"/>
    </source>
</evidence>
<evidence type="ECO:0000313" key="2">
    <source>
        <dbReference type="EMBL" id="KAA1255212.1"/>
    </source>
</evidence>
<keyword evidence="1" id="KW-0812">Transmembrane</keyword>
<dbReference type="EMBL" id="VUAA01000007">
    <property type="protein sequence ID" value="KAA1255212.1"/>
    <property type="molecule type" value="Genomic_DNA"/>
</dbReference>
<protein>
    <submittedName>
        <fullName evidence="2">Uncharacterized protein</fullName>
    </submittedName>
</protein>
<reference evidence="2 3" key="1">
    <citation type="submission" date="2019-09" db="EMBL/GenBank/DDBJ databases">
        <authorList>
            <person name="Kritzky A."/>
            <person name="Schelkanova E.Y."/>
            <person name="Alkhova Z.V."/>
            <person name="Smirnova N.I."/>
        </authorList>
    </citation>
    <scope>NUCLEOTIDE SEQUENCE [LARGE SCALE GENOMIC DNA]</scope>
    <source>
        <strain evidence="2 3">M1526</strain>
    </source>
</reference>
<name>A0A5Q6PK55_VIBCL</name>
<comment type="caution">
    <text evidence="2">The sequence shown here is derived from an EMBL/GenBank/DDBJ whole genome shotgun (WGS) entry which is preliminary data.</text>
</comment>
<feature type="transmembrane region" description="Helical" evidence="1">
    <location>
        <begin position="81"/>
        <end position="97"/>
    </location>
</feature>
<accession>A0A5Q6PK55</accession>
<feature type="transmembrane region" description="Helical" evidence="1">
    <location>
        <begin position="55"/>
        <end position="74"/>
    </location>
</feature>
<dbReference type="AlphaFoldDB" id="A0A5Q6PK55"/>
<organism evidence="2 3">
    <name type="scientific">Vibrio cholerae</name>
    <dbReference type="NCBI Taxonomy" id="666"/>
    <lineage>
        <taxon>Bacteria</taxon>
        <taxon>Pseudomonadati</taxon>
        <taxon>Pseudomonadota</taxon>
        <taxon>Gammaproteobacteria</taxon>
        <taxon>Vibrionales</taxon>
        <taxon>Vibrionaceae</taxon>
        <taxon>Vibrio</taxon>
    </lineage>
</organism>
<keyword evidence="1" id="KW-0472">Membrane</keyword>
<keyword evidence="1" id="KW-1133">Transmembrane helix</keyword>
<evidence type="ECO:0000313" key="3">
    <source>
        <dbReference type="Proteomes" id="UP000323225"/>
    </source>
</evidence>
<gene>
    <name evidence="2" type="ORF">F0M16_08320</name>
</gene>
<feature type="transmembrane region" description="Helical" evidence="1">
    <location>
        <begin position="475"/>
        <end position="497"/>
    </location>
</feature>
<feature type="transmembrane region" description="Helical" evidence="1">
    <location>
        <begin position="12"/>
        <end position="35"/>
    </location>
</feature>
<proteinExistence type="predicted"/>